<organism evidence="2">
    <name type="scientific">Caldiarchaeum subterraneum</name>
    <dbReference type="NCBI Taxonomy" id="311458"/>
    <lineage>
        <taxon>Archaea</taxon>
        <taxon>Nitrososphaerota</taxon>
        <taxon>Candidatus Caldarchaeales</taxon>
        <taxon>Candidatus Caldarchaeaceae</taxon>
        <taxon>Candidatus Caldarchaeum</taxon>
    </lineage>
</organism>
<dbReference type="CDD" id="cd11714">
    <property type="entry name" value="GINS_A_archaea"/>
    <property type="match status" value="1"/>
</dbReference>
<dbReference type="EMBL" id="DRXH01000132">
    <property type="protein sequence ID" value="HHM44418.1"/>
    <property type="molecule type" value="Genomic_DNA"/>
</dbReference>
<gene>
    <name evidence="2" type="ORF">ENM31_03880</name>
</gene>
<evidence type="ECO:0000313" key="2">
    <source>
        <dbReference type="EMBL" id="HHM44418.1"/>
    </source>
</evidence>
<name>A0A7J3VTD5_CALS0</name>
<dbReference type="InterPro" id="IPR038437">
    <property type="entry name" value="GINS_Psf3_sf"/>
</dbReference>
<proteinExistence type="predicted"/>
<dbReference type="Gene3D" id="1.20.58.2050">
    <property type="match status" value="1"/>
</dbReference>
<protein>
    <submittedName>
        <fullName evidence="2">DNA replication complex GINS family protein</fullName>
    </submittedName>
</protein>
<dbReference type="Pfam" id="PF05916">
    <property type="entry name" value="Sld5"/>
    <property type="match status" value="1"/>
</dbReference>
<dbReference type="InterPro" id="IPR021151">
    <property type="entry name" value="GINS_A"/>
</dbReference>
<evidence type="ECO:0000259" key="1">
    <source>
        <dbReference type="Pfam" id="PF05916"/>
    </source>
</evidence>
<dbReference type="AlphaFoldDB" id="A0A7J3VTD5"/>
<accession>A0A7J3VTD5</accession>
<comment type="caution">
    <text evidence="2">The sequence shown here is derived from an EMBL/GenBank/DDBJ whole genome shotgun (WGS) entry which is preliminary data.</text>
</comment>
<feature type="domain" description="GINS subunit" evidence="1">
    <location>
        <begin position="80"/>
        <end position="165"/>
    </location>
</feature>
<reference evidence="2" key="1">
    <citation type="journal article" date="2020" name="mSystems">
        <title>Genome- and Community-Level Interaction Insights into Carbon Utilization and Element Cycling Functions of Hydrothermarchaeota in Hydrothermal Sediment.</title>
        <authorList>
            <person name="Zhou Z."/>
            <person name="Liu Y."/>
            <person name="Xu W."/>
            <person name="Pan J."/>
            <person name="Luo Z.H."/>
            <person name="Li M."/>
        </authorList>
    </citation>
    <scope>NUCLEOTIDE SEQUENCE [LARGE SCALE GENOMIC DNA]</scope>
    <source>
        <strain evidence="2">SpSt-1074</strain>
    </source>
</reference>
<sequence length="171" mass="19425">MVDDIASVIEESLVEYLHTPVKVVLTSELHRLAYAGKTVEDLKAGSVVSVWRWVADVLVSSGCAEYASKPTPSSQLMQVEWREKNNPADVQPLAKHFYFEWMREAERGDRDVARRLTDIMTMRVSKIVALAAKRLDGEIVKKLTPEEEVLYRSVYRIVDEWVGRMTAKEGG</sequence>